<dbReference type="InterPro" id="IPR021333">
    <property type="entry name" value="DUF2946"/>
</dbReference>
<feature type="chain" id="PRO_5046491245" evidence="2">
    <location>
        <begin position="23"/>
        <end position="123"/>
    </location>
</feature>
<dbReference type="InterPro" id="IPR055013">
    <property type="entry name" value="CzcI"/>
</dbReference>
<dbReference type="NCBIfam" id="NF045614">
    <property type="entry name" value="efflu_CzcI_Cupr"/>
    <property type="match status" value="1"/>
</dbReference>
<sequence>MRRLLILLFAVMLPLQFTWASAAAFCEHGREQQRQQETGSAPAWHFGHHTHEHETGGAHGKSGTKLPDADCAICHFAGSHVMLPAATQPASYHFITVRYRVLPVHYGSVPARAPDRPQWLHLA</sequence>
<reference evidence="3 4" key="1">
    <citation type="submission" date="2021-03" db="EMBL/GenBank/DDBJ databases">
        <authorList>
            <person name="Peeters C."/>
        </authorList>
    </citation>
    <scope>NUCLEOTIDE SEQUENCE [LARGE SCALE GENOMIC DNA]</scope>
    <source>
        <strain evidence="3 4">LMG 26411</strain>
    </source>
</reference>
<dbReference type="Proteomes" id="UP000672657">
    <property type="component" value="Unassembled WGS sequence"/>
</dbReference>
<dbReference type="EMBL" id="CAJPVI010000002">
    <property type="protein sequence ID" value="CAG2131907.1"/>
    <property type="molecule type" value="Genomic_DNA"/>
</dbReference>
<comment type="caution">
    <text evidence="3">The sequence shown here is derived from an EMBL/GenBank/DDBJ whole genome shotgun (WGS) entry which is preliminary data.</text>
</comment>
<protein>
    <submittedName>
        <fullName evidence="3">Cobalt-zinc-cadmium resistance protein CzcI</fullName>
    </submittedName>
</protein>
<evidence type="ECO:0000256" key="2">
    <source>
        <dbReference type="SAM" id="SignalP"/>
    </source>
</evidence>
<evidence type="ECO:0000256" key="1">
    <source>
        <dbReference type="SAM" id="MobiDB-lite"/>
    </source>
</evidence>
<accession>A0ABM8TAK1</accession>
<feature type="region of interest" description="Disordered" evidence="1">
    <location>
        <begin position="31"/>
        <end position="63"/>
    </location>
</feature>
<proteinExistence type="predicted"/>
<gene>
    <name evidence="3" type="primary">czcI</name>
    <name evidence="3" type="ORF">LMG26411_00509</name>
</gene>
<feature type="signal peptide" evidence="2">
    <location>
        <begin position="1"/>
        <end position="22"/>
    </location>
</feature>
<keyword evidence="2" id="KW-0732">Signal</keyword>
<dbReference type="RefSeq" id="WP_211951738.1">
    <property type="nucleotide sequence ID" value="NZ_CAJPVI010000002.1"/>
</dbReference>
<evidence type="ECO:0000313" key="3">
    <source>
        <dbReference type="EMBL" id="CAG2131907.1"/>
    </source>
</evidence>
<dbReference type="Pfam" id="PF11162">
    <property type="entry name" value="DUF2946"/>
    <property type="match status" value="1"/>
</dbReference>
<organism evidence="3 4">
    <name type="scientific">Cupriavidus numazuensis</name>
    <dbReference type="NCBI Taxonomy" id="221992"/>
    <lineage>
        <taxon>Bacteria</taxon>
        <taxon>Pseudomonadati</taxon>
        <taxon>Pseudomonadota</taxon>
        <taxon>Betaproteobacteria</taxon>
        <taxon>Burkholderiales</taxon>
        <taxon>Burkholderiaceae</taxon>
        <taxon>Cupriavidus</taxon>
    </lineage>
</organism>
<evidence type="ECO:0000313" key="4">
    <source>
        <dbReference type="Proteomes" id="UP000672657"/>
    </source>
</evidence>
<keyword evidence="4" id="KW-1185">Reference proteome</keyword>
<name>A0ABM8TAK1_9BURK</name>